<accession>A0ABR9I4J2</accession>
<dbReference type="RefSeq" id="WP_086855745.1">
    <property type="nucleotide sequence ID" value="NZ_JADBEG010000001.1"/>
</dbReference>
<dbReference type="EMBL" id="JADBEG010000001">
    <property type="protein sequence ID" value="MBE1498086.1"/>
    <property type="molecule type" value="Genomic_DNA"/>
</dbReference>
<organism evidence="1 2">
    <name type="scientific">Amycolatopsis lexingtonensis</name>
    <dbReference type="NCBI Taxonomy" id="218822"/>
    <lineage>
        <taxon>Bacteria</taxon>
        <taxon>Bacillati</taxon>
        <taxon>Actinomycetota</taxon>
        <taxon>Actinomycetes</taxon>
        <taxon>Pseudonocardiales</taxon>
        <taxon>Pseudonocardiaceae</taxon>
        <taxon>Amycolatopsis</taxon>
    </lineage>
</organism>
<dbReference type="Proteomes" id="UP000631670">
    <property type="component" value="Unassembled WGS sequence"/>
</dbReference>
<keyword evidence="2" id="KW-1185">Reference proteome</keyword>
<proteinExistence type="predicted"/>
<reference evidence="1 2" key="1">
    <citation type="submission" date="2020-10" db="EMBL/GenBank/DDBJ databases">
        <title>Sequencing the genomes of 1000 actinobacteria strains.</title>
        <authorList>
            <person name="Klenk H.-P."/>
        </authorList>
    </citation>
    <scope>NUCLEOTIDE SEQUENCE [LARGE SCALE GENOMIC DNA]</scope>
    <source>
        <strain evidence="1 2">DSM 44653</strain>
    </source>
</reference>
<sequence length="563" mass="63047">MPGSPRRPWQLETEVLRVGALASEPVEEARRKFHEWLARRLVTPVAVSRPASFTRYIPADDIRNSVLPSTEILGFTTSGTDREVKIIDCSGNRYGDMGENFLHWVALCAAKFATRPEQLSVVLLPNFPHNTFSPFWTPILDMPADAGTVVVVNKAGQLEPHGHPLPLSSPDPEGFQAKYRSINGAPRQDFEDKVIRRIGHFEISEQYCSHFFFDGSRAVTELAEVLHDTIVDVAGKRIGRTALIVPAKTDSWMEGAVTAAANRLNVPWSKWPEDPADIPKPTSGTTYMFLLDFINTGATYTRVVQEAVEADYKLHRYSIAAFKSSDFHTEGNGLPAVQHVKAVVAERVSREQCDQCALRLPHTDKQRNDFAGLRSYDAWYILTSVEWKPEVYGPPEAQRLLHFPPFATIFARFGDCLAYKLEKVMQGVAPPGVVIVCPEEPAVQLLIRRMQHWADDRMVAVPLPRDALTGAEGRTIAEIRHLADGTGWGRQLEHLSHHQASVVMLDEINASNATAQQMLRVLKAFQIQPHAYTPIFNFVPADQLDGVQIHSLYEIPSPRRVWS</sequence>
<comment type="caution">
    <text evidence="1">The sequence shown here is derived from an EMBL/GenBank/DDBJ whole genome shotgun (WGS) entry which is preliminary data.</text>
</comment>
<evidence type="ECO:0000313" key="1">
    <source>
        <dbReference type="EMBL" id="MBE1498086.1"/>
    </source>
</evidence>
<gene>
    <name evidence="1" type="ORF">H4696_005186</name>
</gene>
<evidence type="ECO:0000313" key="2">
    <source>
        <dbReference type="Proteomes" id="UP000631670"/>
    </source>
</evidence>
<name>A0ABR9I4J2_9PSEU</name>
<protein>
    <submittedName>
        <fullName evidence="1">Uncharacterized protein</fullName>
    </submittedName>
</protein>